<proteinExistence type="predicted"/>
<dbReference type="EMBL" id="NHYE01001312">
    <property type="protein sequence ID" value="PPQ96941.1"/>
    <property type="molecule type" value="Genomic_DNA"/>
</dbReference>
<sequence>MKPTKPLGIGSERGQLPAATSGLGVHFTTPTKGRRAPSQKTKKLASSALDFNARKRRLDAQLAAVIASAVQFKDLPDLQPSDTAAGRNTYLRF</sequence>
<feature type="compositionally biased region" description="Basic residues" evidence="1">
    <location>
        <begin position="32"/>
        <end position="43"/>
    </location>
</feature>
<dbReference type="Proteomes" id="UP000284706">
    <property type="component" value="Unassembled WGS sequence"/>
</dbReference>
<organism evidence="2 3">
    <name type="scientific">Gymnopilus dilepis</name>
    <dbReference type="NCBI Taxonomy" id="231916"/>
    <lineage>
        <taxon>Eukaryota</taxon>
        <taxon>Fungi</taxon>
        <taxon>Dikarya</taxon>
        <taxon>Basidiomycota</taxon>
        <taxon>Agaricomycotina</taxon>
        <taxon>Agaricomycetes</taxon>
        <taxon>Agaricomycetidae</taxon>
        <taxon>Agaricales</taxon>
        <taxon>Agaricineae</taxon>
        <taxon>Hymenogastraceae</taxon>
        <taxon>Gymnopilus</taxon>
    </lineage>
</organism>
<reference evidence="2 3" key="1">
    <citation type="journal article" date="2018" name="Evol. Lett.">
        <title>Horizontal gene cluster transfer increased hallucinogenic mushroom diversity.</title>
        <authorList>
            <person name="Reynolds H.T."/>
            <person name="Vijayakumar V."/>
            <person name="Gluck-Thaler E."/>
            <person name="Korotkin H.B."/>
            <person name="Matheny P.B."/>
            <person name="Slot J.C."/>
        </authorList>
    </citation>
    <scope>NUCLEOTIDE SEQUENCE [LARGE SCALE GENOMIC DNA]</scope>
    <source>
        <strain evidence="2 3">SRW20</strain>
    </source>
</reference>
<name>A0A409Y1W9_9AGAR</name>
<dbReference type="InParanoid" id="A0A409Y1W9"/>
<evidence type="ECO:0000256" key="1">
    <source>
        <dbReference type="SAM" id="MobiDB-lite"/>
    </source>
</evidence>
<comment type="caution">
    <text evidence="2">The sequence shown here is derived from an EMBL/GenBank/DDBJ whole genome shotgun (WGS) entry which is preliminary data.</text>
</comment>
<accession>A0A409Y1W9</accession>
<dbReference type="AlphaFoldDB" id="A0A409Y1W9"/>
<feature type="region of interest" description="Disordered" evidence="1">
    <location>
        <begin position="1"/>
        <end position="43"/>
    </location>
</feature>
<protein>
    <submittedName>
        <fullName evidence="2">Uncharacterized protein</fullName>
    </submittedName>
</protein>
<evidence type="ECO:0000313" key="2">
    <source>
        <dbReference type="EMBL" id="PPQ96941.1"/>
    </source>
</evidence>
<keyword evidence="3" id="KW-1185">Reference proteome</keyword>
<gene>
    <name evidence="2" type="ORF">CVT26_005961</name>
</gene>
<evidence type="ECO:0000313" key="3">
    <source>
        <dbReference type="Proteomes" id="UP000284706"/>
    </source>
</evidence>